<evidence type="ECO:0008006" key="3">
    <source>
        <dbReference type="Google" id="ProtNLM"/>
    </source>
</evidence>
<protein>
    <recommendedName>
        <fullName evidence="3">DUF4012 domain-containing protein</fullName>
    </recommendedName>
</protein>
<evidence type="ECO:0000313" key="2">
    <source>
        <dbReference type="Proteomes" id="UP000230093"/>
    </source>
</evidence>
<reference evidence="2" key="1">
    <citation type="submission" date="2017-09" db="EMBL/GenBank/DDBJ databases">
        <title>Depth-based differentiation of microbial function through sediment-hosted aquifers and enrichment of novel symbionts in the deep terrestrial subsurface.</title>
        <authorList>
            <person name="Probst A.J."/>
            <person name="Ladd B."/>
            <person name="Jarett J.K."/>
            <person name="Geller-Mcgrath D.E."/>
            <person name="Sieber C.M.K."/>
            <person name="Emerson J.B."/>
            <person name="Anantharaman K."/>
            <person name="Thomas B.C."/>
            <person name="Malmstrom R."/>
            <person name="Stieglmeier M."/>
            <person name="Klingl A."/>
            <person name="Woyke T."/>
            <person name="Ryan C.M."/>
            <person name="Banfield J.F."/>
        </authorList>
    </citation>
    <scope>NUCLEOTIDE SEQUENCE [LARGE SCALE GENOMIC DNA]</scope>
</reference>
<sequence length="477" mass="55298">MSKKKKLVIFLFGFFYLFVFLCLYFSSLALSGKTLFLDVVNNKQENFSKNYLSWKNKAQFIKPLKEFNEFLPQLVGIGKETNYLVLLQNNWELRPSGGFMGSYGKLSFKNGGLTNIKVEDIYVPDGQIPGHVDPPEPIQKAFKQGFWKLRDSNWEIDFMTASKQILWFFEKGGEKDINGLIALNFIFLKDLLDVFGPINLVDYKLDINSSNFVNLAQEKAQADFFPGSSQKKDFLSSLTKELIFRFKDINYKESFQLLKVIFKNLNQKQILLSFNSKVVNQYFSKFNWTGEIKRLCSDKENIVTDYLYLVETNLGANKANCCLERKVEQNISFENSLLKEKLILGYKNNSPEKKPSPPQSWGGIYENYLRILIPLESENIIVKINDQQIKENIDLKEYQQQKVKSIGFFVIVDPLSEKKVEVSFQKKVNHKANKYYLEIQKQPGVESFPFIINFISQDLKTTKTIKADSILKFSLID</sequence>
<evidence type="ECO:0000313" key="1">
    <source>
        <dbReference type="EMBL" id="PIS09544.1"/>
    </source>
</evidence>
<proteinExistence type="predicted"/>
<accession>A0A2H0WA48</accession>
<name>A0A2H0WA48_9BACT</name>
<dbReference type="EMBL" id="PEZT01000004">
    <property type="protein sequence ID" value="PIS09544.1"/>
    <property type="molecule type" value="Genomic_DNA"/>
</dbReference>
<gene>
    <name evidence="1" type="ORF">COT75_01005</name>
</gene>
<comment type="caution">
    <text evidence="1">The sequence shown here is derived from an EMBL/GenBank/DDBJ whole genome shotgun (WGS) entry which is preliminary data.</text>
</comment>
<organism evidence="1 2">
    <name type="scientific">Candidatus Beckwithbacteria bacterium CG10_big_fil_rev_8_21_14_0_10_34_10</name>
    <dbReference type="NCBI Taxonomy" id="1974495"/>
    <lineage>
        <taxon>Bacteria</taxon>
        <taxon>Candidatus Beckwithiibacteriota</taxon>
    </lineage>
</organism>
<dbReference type="Proteomes" id="UP000230093">
    <property type="component" value="Unassembled WGS sequence"/>
</dbReference>
<dbReference type="AlphaFoldDB" id="A0A2H0WA48"/>
<dbReference type="Pfam" id="PF13196">
    <property type="entry name" value="DUF4012"/>
    <property type="match status" value="1"/>
</dbReference>
<dbReference type="InterPro" id="IPR025101">
    <property type="entry name" value="DUF4012"/>
</dbReference>